<dbReference type="STRING" id="267850.ADINL_0474"/>
<feature type="domain" description="Transcriptional regulator AbiEi antitoxin N-terminal" evidence="1">
    <location>
        <begin position="6"/>
        <end position="95"/>
    </location>
</feature>
<proteinExistence type="predicted"/>
<dbReference type="PATRIC" id="fig|267850.7.peg.467"/>
<dbReference type="Proteomes" id="UP000027318">
    <property type="component" value="Unassembled WGS sequence"/>
</dbReference>
<dbReference type="AlphaFoldDB" id="A0A063Y9P3"/>
<protein>
    <submittedName>
        <fullName evidence="2">Ynd</fullName>
    </submittedName>
</protein>
<dbReference type="Pfam" id="PF17194">
    <property type="entry name" value="AbiEi_3_N"/>
    <property type="match status" value="1"/>
</dbReference>
<keyword evidence="3" id="KW-1185">Reference proteome</keyword>
<evidence type="ECO:0000313" key="2">
    <source>
        <dbReference type="EMBL" id="KDE41042.1"/>
    </source>
</evidence>
<evidence type="ECO:0000259" key="1">
    <source>
        <dbReference type="Pfam" id="PF17194"/>
    </source>
</evidence>
<reference evidence="2 3" key="1">
    <citation type="journal article" date="2005" name="Int. J. Syst. Evol. Microbiol.">
        <title>Nitrincola lacisaponensis gen. nov., sp. nov., a novel alkaliphilic bacterium isolated from an alkaline, saline lake.</title>
        <authorList>
            <person name="Dimitriu P.A."/>
            <person name="Shukla S.K."/>
            <person name="Conradt J."/>
            <person name="Marquez M.C."/>
            <person name="Ventosa A."/>
            <person name="Maglia A."/>
            <person name="Peyton B.M."/>
            <person name="Pinkart H.C."/>
            <person name="Mormile M.R."/>
        </authorList>
    </citation>
    <scope>NUCLEOTIDE SEQUENCE [LARGE SCALE GENOMIC DNA]</scope>
    <source>
        <strain evidence="2 3">4CA</strain>
    </source>
</reference>
<accession>A0A063Y9P3</accession>
<sequence length="245" mass="27427">MTTTNLSKLKLLYTRLTPGAPLASEDLAALGISADLAVHYVRSGWLTRLARGIYCRPNDPLALHPSLSLLQRKLKGLHVGGKSALDWYGVRQYVSQQPLLHLYGWNAGRLPEWFTEHFPAEYRRKRLFDEQPDALLHVAPFEKHNGAPQVSAPERALLELLSEVGVRQSLQEARELVESTYSLRADVLRELLQLCTSVKTVRLCLQLGKEGSLPWVKKLDPANLPTGSHQPWVSRTADGILVLKS</sequence>
<dbReference type="EMBL" id="JMSZ01000013">
    <property type="protein sequence ID" value="KDE41042.1"/>
    <property type="molecule type" value="Genomic_DNA"/>
</dbReference>
<organism evidence="2 3">
    <name type="scientific">Nitrincola lacisaponensis</name>
    <dbReference type="NCBI Taxonomy" id="267850"/>
    <lineage>
        <taxon>Bacteria</taxon>
        <taxon>Pseudomonadati</taxon>
        <taxon>Pseudomonadota</taxon>
        <taxon>Gammaproteobacteria</taxon>
        <taxon>Oceanospirillales</taxon>
        <taxon>Oceanospirillaceae</taxon>
        <taxon>Nitrincola</taxon>
    </lineage>
</organism>
<name>A0A063Y9P3_9GAMM</name>
<dbReference type="Pfam" id="PF11459">
    <property type="entry name" value="AbiEi_3"/>
    <property type="match status" value="1"/>
</dbReference>
<comment type="caution">
    <text evidence="2">The sequence shown here is derived from an EMBL/GenBank/DDBJ whole genome shotgun (WGS) entry which is preliminary data.</text>
</comment>
<gene>
    <name evidence="2" type="ORF">ADINL_0474</name>
</gene>
<dbReference type="OrthoDB" id="1550938at2"/>
<dbReference type="InterPro" id="IPR021561">
    <property type="entry name" value="AbiEi_3"/>
</dbReference>
<evidence type="ECO:0000313" key="3">
    <source>
        <dbReference type="Proteomes" id="UP000027318"/>
    </source>
</evidence>
<dbReference type="RefSeq" id="WP_036543564.1">
    <property type="nucleotide sequence ID" value="NZ_JMSZ01000013.1"/>
</dbReference>
<dbReference type="InterPro" id="IPR033455">
    <property type="entry name" value="AbiEi_3_N"/>
</dbReference>